<reference evidence="8" key="1">
    <citation type="submission" date="2016-09" db="EMBL/GenBank/DDBJ databases">
        <authorList>
            <person name="Varghese N."/>
            <person name="Submissions S."/>
        </authorList>
    </citation>
    <scope>NUCLEOTIDE SEQUENCE [LARGE SCALE GENOMIC DNA]</scope>
    <source>
        <strain evidence="8">25nlg</strain>
    </source>
</reference>
<protein>
    <recommendedName>
        <fullName evidence="5">Transport permease protein</fullName>
    </recommendedName>
</protein>
<dbReference type="Proteomes" id="UP000242662">
    <property type="component" value="Unassembled WGS sequence"/>
</dbReference>
<dbReference type="PANTHER" id="PTHR43229:SF2">
    <property type="entry name" value="NODULATION PROTEIN J"/>
    <property type="match status" value="1"/>
</dbReference>
<feature type="domain" description="ABC transmembrane type-2" evidence="6">
    <location>
        <begin position="43"/>
        <end position="270"/>
    </location>
</feature>
<evidence type="ECO:0000313" key="7">
    <source>
        <dbReference type="EMBL" id="SDC47079.1"/>
    </source>
</evidence>
<dbReference type="Pfam" id="PF01061">
    <property type="entry name" value="ABC2_membrane"/>
    <property type="match status" value="1"/>
</dbReference>
<evidence type="ECO:0000256" key="4">
    <source>
        <dbReference type="ARBA" id="ARBA00023136"/>
    </source>
</evidence>
<evidence type="ECO:0000256" key="2">
    <source>
        <dbReference type="ARBA" id="ARBA00022692"/>
    </source>
</evidence>
<dbReference type="RefSeq" id="WP_090776192.1">
    <property type="nucleotide sequence ID" value="NZ_FMYM01000009.1"/>
</dbReference>
<gene>
    <name evidence="7" type="ORF">SAMN05421737_10910</name>
</gene>
<dbReference type="EMBL" id="FMYM01000009">
    <property type="protein sequence ID" value="SDC47079.1"/>
    <property type="molecule type" value="Genomic_DNA"/>
</dbReference>
<evidence type="ECO:0000256" key="5">
    <source>
        <dbReference type="RuleBase" id="RU361157"/>
    </source>
</evidence>
<proteinExistence type="inferred from homology"/>
<feature type="transmembrane region" description="Helical" evidence="5">
    <location>
        <begin position="74"/>
        <end position="94"/>
    </location>
</feature>
<dbReference type="PANTHER" id="PTHR43229">
    <property type="entry name" value="NODULATION PROTEIN J"/>
    <property type="match status" value="1"/>
</dbReference>
<keyword evidence="8" id="KW-1185">Reference proteome</keyword>
<dbReference type="InterPro" id="IPR000412">
    <property type="entry name" value="ABC_2_transport"/>
</dbReference>
<dbReference type="InterPro" id="IPR047817">
    <property type="entry name" value="ABC2_TM_bact-type"/>
</dbReference>
<dbReference type="OrthoDB" id="670210at2"/>
<feature type="transmembrane region" description="Helical" evidence="5">
    <location>
        <begin position="115"/>
        <end position="134"/>
    </location>
</feature>
<accession>A0A1G6LV44</accession>
<organism evidence="7 8">
    <name type="scientific">Shouchella lonarensis</name>
    <dbReference type="NCBI Taxonomy" id="1464122"/>
    <lineage>
        <taxon>Bacteria</taxon>
        <taxon>Bacillati</taxon>
        <taxon>Bacillota</taxon>
        <taxon>Bacilli</taxon>
        <taxon>Bacillales</taxon>
        <taxon>Bacillaceae</taxon>
        <taxon>Shouchella</taxon>
    </lineage>
</organism>
<comment type="similarity">
    <text evidence="5">Belongs to the ABC-2 integral membrane protein family.</text>
</comment>
<feature type="transmembrane region" description="Helical" evidence="5">
    <location>
        <begin position="154"/>
        <end position="175"/>
    </location>
</feature>
<name>A0A1G6LV44_9BACI</name>
<dbReference type="InterPro" id="IPR013525">
    <property type="entry name" value="ABC2_TM"/>
</dbReference>
<keyword evidence="5" id="KW-0813">Transport</keyword>
<comment type="subcellular location">
    <subcellularLocation>
        <location evidence="5">Cell membrane</location>
        <topology evidence="5">Multi-pass membrane protein</topology>
    </subcellularLocation>
    <subcellularLocation>
        <location evidence="1">Membrane</location>
        <topology evidence="1">Multi-pass membrane protein</topology>
    </subcellularLocation>
</comment>
<keyword evidence="2 5" id="KW-0812">Transmembrane</keyword>
<evidence type="ECO:0000256" key="1">
    <source>
        <dbReference type="ARBA" id="ARBA00004141"/>
    </source>
</evidence>
<evidence type="ECO:0000313" key="8">
    <source>
        <dbReference type="Proteomes" id="UP000242662"/>
    </source>
</evidence>
<evidence type="ECO:0000259" key="6">
    <source>
        <dbReference type="PROSITE" id="PS51012"/>
    </source>
</evidence>
<dbReference type="AlphaFoldDB" id="A0A1G6LV44"/>
<dbReference type="PIRSF" id="PIRSF006648">
    <property type="entry name" value="DrrB"/>
    <property type="match status" value="1"/>
</dbReference>
<feature type="transmembrane region" description="Helical" evidence="5">
    <location>
        <begin position="245"/>
        <end position="267"/>
    </location>
</feature>
<dbReference type="InterPro" id="IPR051784">
    <property type="entry name" value="Nod_factor_ABC_transporter"/>
</dbReference>
<keyword evidence="4 5" id="KW-0472">Membrane</keyword>
<sequence>MNQKKKDMMNVFTSSARPTPPNALTASWTFAGRALLKIKHVPEQLFDITAFPVIFLLMYTYLFGGAIAGSPGEYLQYLLPGILAMTVVMITMYTGIDLNKDVTKGVFDRFRTLPVWLPSVLVGAMLVDAVRYTVASTIMVSLGLVLGFRPEGGFIGVLTAVGLLIIFSVSLSWIWTMLGLIMRSERSLMGVSMMVMFPLTFMSNAFIDPNTLPSWLQGFVEWNPISILVSAIRGLMHGVDVANDIWLTCIISVAFTAIFAPITMALYRKKK</sequence>
<dbReference type="GO" id="GO:0140359">
    <property type="term" value="F:ABC-type transporter activity"/>
    <property type="evidence" value="ECO:0007669"/>
    <property type="project" value="InterPro"/>
</dbReference>
<feature type="transmembrane region" description="Helical" evidence="5">
    <location>
        <begin position="187"/>
        <end position="207"/>
    </location>
</feature>
<evidence type="ECO:0000256" key="3">
    <source>
        <dbReference type="ARBA" id="ARBA00022989"/>
    </source>
</evidence>
<keyword evidence="5" id="KW-1003">Cell membrane</keyword>
<keyword evidence="3 5" id="KW-1133">Transmembrane helix</keyword>
<dbReference type="STRING" id="1464122.SAMN05421737_10910"/>
<dbReference type="PROSITE" id="PS51012">
    <property type="entry name" value="ABC_TM2"/>
    <property type="match status" value="1"/>
</dbReference>
<dbReference type="GO" id="GO:0043190">
    <property type="term" value="C:ATP-binding cassette (ABC) transporter complex"/>
    <property type="evidence" value="ECO:0007669"/>
    <property type="project" value="InterPro"/>
</dbReference>
<feature type="transmembrane region" description="Helical" evidence="5">
    <location>
        <begin position="45"/>
        <end position="68"/>
    </location>
</feature>